<keyword evidence="4" id="KW-1185">Reference proteome</keyword>
<feature type="compositionally biased region" description="Basic residues" evidence="2">
    <location>
        <begin position="31"/>
        <end position="40"/>
    </location>
</feature>
<evidence type="ECO:0000256" key="2">
    <source>
        <dbReference type="SAM" id="MobiDB-lite"/>
    </source>
</evidence>
<accession>A0A0N5AZR2</accession>
<feature type="compositionally biased region" description="Gly residues" evidence="2">
    <location>
        <begin position="141"/>
        <end position="174"/>
    </location>
</feature>
<feature type="region of interest" description="Disordered" evidence="2">
    <location>
        <begin position="1"/>
        <end position="49"/>
    </location>
</feature>
<dbReference type="WBParaSite" id="SMUV_0001049101-mRNA-1">
    <property type="protein sequence ID" value="SMUV_0001049101-mRNA-1"/>
    <property type="gene ID" value="SMUV_0001049101"/>
</dbReference>
<dbReference type="PANTHER" id="PTHR23147">
    <property type="entry name" value="SERINE/ARGININE RICH SPLICING FACTOR"/>
    <property type="match status" value="1"/>
</dbReference>
<dbReference type="InterPro" id="IPR050907">
    <property type="entry name" value="SRSF"/>
</dbReference>
<dbReference type="AlphaFoldDB" id="A0A0N5AZR2"/>
<dbReference type="GO" id="GO:0003723">
    <property type="term" value="F:RNA binding"/>
    <property type="evidence" value="ECO:0007669"/>
    <property type="project" value="UniProtKB-UniRule"/>
</dbReference>
<dbReference type="Gene3D" id="3.30.70.330">
    <property type="match status" value="1"/>
</dbReference>
<dbReference type="InterPro" id="IPR012677">
    <property type="entry name" value="Nucleotide-bd_a/b_plait_sf"/>
</dbReference>
<organism evidence="4 5">
    <name type="scientific">Syphacia muris</name>
    <dbReference type="NCBI Taxonomy" id="451379"/>
    <lineage>
        <taxon>Eukaryota</taxon>
        <taxon>Metazoa</taxon>
        <taxon>Ecdysozoa</taxon>
        <taxon>Nematoda</taxon>
        <taxon>Chromadorea</taxon>
        <taxon>Rhabditida</taxon>
        <taxon>Spirurina</taxon>
        <taxon>Oxyuridomorpha</taxon>
        <taxon>Oxyuroidea</taxon>
        <taxon>Oxyuridae</taxon>
        <taxon>Syphacia</taxon>
    </lineage>
</organism>
<dbReference type="STRING" id="451379.A0A0N5AZR2"/>
<dbReference type="Proteomes" id="UP000046393">
    <property type="component" value="Unplaced"/>
</dbReference>
<dbReference type="Pfam" id="PF00076">
    <property type="entry name" value="RRM_1"/>
    <property type="match status" value="1"/>
</dbReference>
<feature type="domain" description="RRM" evidence="3">
    <location>
        <begin position="55"/>
        <end position="128"/>
    </location>
</feature>
<evidence type="ECO:0000259" key="3">
    <source>
        <dbReference type="PROSITE" id="PS50102"/>
    </source>
</evidence>
<dbReference type="SUPFAM" id="SSF54928">
    <property type="entry name" value="RNA-binding domain, RBD"/>
    <property type="match status" value="1"/>
</dbReference>
<name>A0A0N5AZR2_9BILA</name>
<keyword evidence="1" id="KW-0694">RNA-binding</keyword>
<protein>
    <submittedName>
        <fullName evidence="5">RRM domain-containing protein</fullName>
    </submittedName>
</protein>
<dbReference type="InterPro" id="IPR000504">
    <property type="entry name" value="RRM_dom"/>
</dbReference>
<dbReference type="InterPro" id="IPR035979">
    <property type="entry name" value="RBD_domain_sf"/>
</dbReference>
<feature type="compositionally biased region" description="Low complexity" evidence="2">
    <location>
        <begin position="175"/>
        <end position="208"/>
    </location>
</feature>
<proteinExistence type="predicted"/>
<evidence type="ECO:0000256" key="1">
    <source>
        <dbReference type="PROSITE-ProRule" id="PRU00176"/>
    </source>
</evidence>
<feature type="compositionally biased region" description="Basic and acidic residues" evidence="2">
    <location>
        <begin position="1"/>
        <end position="23"/>
    </location>
</feature>
<feature type="region of interest" description="Disordered" evidence="2">
    <location>
        <begin position="125"/>
        <end position="208"/>
    </location>
</feature>
<evidence type="ECO:0000313" key="4">
    <source>
        <dbReference type="Proteomes" id="UP000046393"/>
    </source>
</evidence>
<dbReference type="SMART" id="SM00360">
    <property type="entry name" value="RRM"/>
    <property type="match status" value="1"/>
</dbReference>
<evidence type="ECO:0000313" key="5">
    <source>
        <dbReference type="WBParaSite" id="SMUV_0001049101-mRNA-1"/>
    </source>
</evidence>
<dbReference type="PROSITE" id="PS50102">
    <property type="entry name" value="RRM"/>
    <property type="match status" value="1"/>
</dbReference>
<reference evidence="5" key="1">
    <citation type="submission" date="2017-02" db="UniProtKB">
        <authorList>
            <consortium name="WormBaseParasite"/>
        </authorList>
    </citation>
    <scope>IDENTIFICATION</scope>
</reference>
<sequence>MSLQDCAKDRSHSPDPKSDRTDNSSRSQSRSPRRRSRSRSSQRDDRSDRVAEQLARLHICNFDESLRKSDLEDAFSKYGKIDNVWLASYPPLFAFVTFKNRDEASDALKEMDNAYIGRNKIKVAKAHPPRRPGDRGPPHRFGGGRGGFYEGGNRFGRGGRSYTGGGYSGSGSRGGYNRRVSSSRSYGGSSRNYRTGGSNGNSGNRSLP</sequence>